<name>A0A6J5FBY0_9BURK</name>
<evidence type="ECO:0000313" key="2">
    <source>
        <dbReference type="Proteomes" id="UP000494363"/>
    </source>
</evidence>
<reference evidence="1 2" key="1">
    <citation type="submission" date="2020-04" db="EMBL/GenBank/DDBJ databases">
        <authorList>
            <person name="De Canck E."/>
        </authorList>
    </citation>
    <scope>NUCLEOTIDE SEQUENCE [LARGE SCALE GENOMIC DNA]</scope>
    <source>
        <strain evidence="1 2">LMG 29542</strain>
    </source>
</reference>
<dbReference type="EMBL" id="CADIKH010000168">
    <property type="protein sequence ID" value="CAB3774766.1"/>
    <property type="molecule type" value="Genomic_DNA"/>
</dbReference>
<protein>
    <submittedName>
        <fullName evidence="1">Uncharacterized protein</fullName>
    </submittedName>
</protein>
<accession>A0A6J5FBY0</accession>
<dbReference type="Proteomes" id="UP000494363">
    <property type="component" value="Unassembled WGS sequence"/>
</dbReference>
<gene>
    <name evidence="1" type="ORF">LMG29542_08148</name>
</gene>
<evidence type="ECO:0000313" key="1">
    <source>
        <dbReference type="EMBL" id="CAB3774766.1"/>
    </source>
</evidence>
<dbReference type="AlphaFoldDB" id="A0A6J5FBY0"/>
<sequence>MTACTHQGVNSLLPPSRAAVAQSPTHGSFRHYLNTSIC</sequence>
<proteinExistence type="predicted"/>
<organism evidence="1 2">
    <name type="scientific">Paraburkholderia humisilvae</name>
    <dbReference type="NCBI Taxonomy" id="627669"/>
    <lineage>
        <taxon>Bacteria</taxon>
        <taxon>Pseudomonadati</taxon>
        <taxon>Pseudomonadota</taxon>
        <taxon>Betaproteobacteria</taxon>
        <taxon>Burkholderiales</taxon>
        <taxon>Burkholderiaceae</taxon>
        <taxon>Paraburkholderia</taxon>
    </lineage>
</organism>
<keyword evidence="2" id="KW-1185">Reference proteome</keyword>